<accession>A0A8J4A039</accession>
<dbReference type="AlphaFoldDB" id="A0A8J4A039"/>
<keyword evidence="1" id="KW-0732">Signal</keyword>
<dbReference type="InterPro" id="IPR011049">
    <property type="entry name" value="Serralysin-like_metalloprot_C"/>
</dbReference>
<evidence type="ECO:0000313" key="3">
    <source>
        <dbReference type="Proteomes" id="UP000635606"/>
    </source>
</evidence>
<proteinExistence type="predicted"/>
<name>A0A8J4A039_9ACTN</name>
<evidence type="ECO:0000313" key="2">
    <source>
        <dbReference type="EMBL" id="GIJ71438.1"/>
    </source>
</evidence>
<evidence type="ECO:0000256" key="1">
    <source>
        <dbReference type="SAM" id="SignalP"/>
    </source>
</evidence>
<reference evidence="2" key="1">
    <citation type="submission" date="2021-01" db="EMBL/GenBank/DDBJ databases">
        <title>Whole genome shotgun sequence of Virgisporangium ochraceum NBRC 16418.</title>
        <authorList>
            <person name="Komaki H."/>
            <person name="Tamura T."/>
        </authorList>
    </citation>
    <scope>NUCLEOTIDE SEQUENCE</scope>
    <source>
        <strain evidence="2">NBRC 16418</strain>
    </source>
</reference>
<protein>
    <recommendedName>
        <fullName evidence="4">Hemolysin-type calcium-binding region</fullName>
    </recommendedName>
</protein>
<dbReference type="Proteomes" id="UP000635606">
    <property type="component" value="Unassembled WGS sequence"/>
</dbReference>
<organism evidence="2 3">
    <name type="scientific">Virgisporangium ochraceum</name>
    <dbReference type="NCBI Taxonomy" id="65505"/>
    <lineage>
        <taxon>Bacteria</taxon>
        <taxon>Bacillati</taxon>
        <taxon>Actinomycetota</taxon>
        <taxon>Actinomycetes</taxon>
        <taxon>Micromonosporales</taxon>
        <taxon>Micromonosporaceae</taxon>
        <taxon>Virgisporangium</taxon>
    </lineage>
</organism>
<keyword evidence="3" id="KW-1185">Reference proteome</keyword>
<gene>
    <name evidence="2" type="ORF">Voc01_063550</name>
</gene>
<evidence type="ECO:0008006" key="4">
    <source>
        <dbReference type="Google" id="ProtNLM"/>
    </source>
</evidence>
<feature type="chain" id="PRO_5035285835" description="Hemolysin-type calcium-binding region" evidence="1">
    <location>
        <begin position="30"/>
        <end position="332"/>
    </location>
</feature>
<dbReference type="Gene3D" id="2.150.10.10">
    <property type="entry name" value="Serralysin-like metalloprotease, C-terminal"/>
    <property type="match status" value="1"/>
</dbReference>
<dbReference type="RefSeq" id="WP_203931308.1">
    <property type="nucleotide sequence ID" value="NZ_BOPH01000088.1"/>
</dbReference>
<feature type="signal peptide" evidence="1">
    <location>
        <begin position="1"/>
        <end position="29"/>
    </location>
</feature>
<comment type="caution">
    <text evidence="2">The sequence shown here is derived from an EMBL/GenBank/DDBJ whole genome shotgun (WGS) entry which is preliminary data.</text>
</comment>
<sequence>MNVRPTVRRVLTAAGLAVGVLTVAAPALAAAGTGAGTPLVEVSGSTGEVSFDARDSANPNRVEVWVEGTRAIVHDANNPLSAGSGCKLLDPNTARCGSDVTRLRVALGPGDDFLVLRSPLTGSADGGAGNDKLTAAVTGPSTSRMAYSGGPDLDTISYDGADSGVFVTLDGDDRDGRRWRDHDNVADDIEKVMGSRSADVLTGNDLPNMFDGLGGGDEILGLGGADVFDAGDTTSRFDRYVGGEGFDKLTYSARTVPTAVYTVDVGLGRYSGDTDHFLEIEWLILGSAADQVDAFGAGVRHVNCGPGADVIRAPRAGGTHVNCETVLPPLNG</sequence>
<dbReference type="SUPFAM" id="SSF51120">
    <property type="entry name" value="beta-Roll"/>
    <property type="match status" value="1"/>
</dbReference>
<dbReference type="EMBL" id="BOPH01000088">
    <property type="protein sequence ID" value="GIJ71438.1"/>
    <property type="molecule type" value="Genomic_DNA"/>
</dbReference>